<gene>
    <name evidence="1" type="ORF">SPLIT_LOCUS4587</name>
</gene>
<keyword evidence="2" id="KW-1185">Reference proteome</keyword>
<dbReference type="EMBL" id="LR824550">
    <property type="protein sequence ID" value="CAH1639230.1"/>
    <property type="molecule type" value="Genomic_DNA"/>
</dbReference>
<sequence>MPNFICIGVKLTKLHINFHPLFYPIS</sequence>
<protein>
    <submittedName>
        <fullName evidence="1">Uncharacterized protein</fullName>
    </submittedName>
</protein>
<organism evidence="1 2">
    <name type="scientific">Spodoptera littoralis</name>
    <name type="common">Egyptian cotton leafworm</name>
    <dbReference type="NCBI Taxonomy" id="7109"/>
    <lineage>
        <taxon>Eukaryota</taxon>
        <taxon>Metazoa</taxon>
        <taxon>Ecdysozoa</taxon>
        <taxon>Arthropoda</taxon>
        <taxon>Hexapoda</taxon>
        <taxon>Insecta</taxon>
        <taxon>Pterygota</taxon>
        <taxon>Neoptera</taxon>
        <taxon>Endopterygota</taxon>
        <taxon>Lepidoptera</taxon>
        <taxon>Glossata</taxon>
        <taxon>Ditrysia</taxon>
        <taxon>Noctuoidea</taxon>
        <taxon>Noctuidae</taxon>
        <taxon>Amphipyrinae</taxon>
        <taxon>Spodoptera</taxon>
    </lineage>
</organism>
<evidence type="ECO:0000313" key="1">
    <source>
        <dbReference type="EMBL" id="CAH1639230.1"/>
    </source>
</evidence>
<evidence type="ECO:0000313" key="2">
    <source>
        <dbReference type="Proteomes" id="UP001153321"/>
    </source>
</evidence>
<dbReference type="Proteomes" id="UP001153321">
    <property type="component" value="Chromosome 19"/>
</dbReference>
<dbReference type="AlphaFoldDB" id="A0A9P0MZN0"/>
<accession>A0A9P0MZN0</accession>
<name>A0A9P0MZN0_SPOLI</name>
<reference evidence="1" key="1">
    <citation type="submission" date="2022-02" db="EMBL/GenBank/DDBJ databases">
        <authorList>
            <person name="King R."/>
        </authorList>
    </citation>
    <scope>NUCLEOTIDE SEQUENCE</scope>
</reference>
<proteinExistence type="predicted"/>